<dbReference type="OrthoDB" id="7210452at2"/>
<evidence type="ECO:0000313" key="3">
    <source>
        <dbReference type="Proteomes" id="UP000199478"/>
    </source>
</evidence>
<gene>
    <name evidence="2" type="ORF">SAMN04488005_1289</name>
</gene>
<reference evidence="3" key="1">
    <citation type="submission" date="2016-10" db="EMBL/GenBank/DDBJ databases">
        <authorList>
            <person name="Varghese N."/>
            <person name="Submissions S."/>
        </authorList>
    </citation>
    <scope>NUCLEOTIDE SEQUENCE [LARGE SCALE GENOMIC DNA]</scope>
    <source>
        <strain evidence="3">DSM 26879</strain>
    </source>
</reference>
<keyword evidence="1" id="KW-0812">Transmembrane</keyword>
<keyword evidence="1" id="KW-0472">Membrane</keyword>
<keyword evidence="1" id="KW-1133">Transmembrane helix</keyword>
<dbReference type="RefSeq" id="WP_090197836.1">
    <property type="nucleotide sequence ID" value="NZ_FOYP01000001.1"/>
</dbReference>
<name>A0A1I6G9H1_9RHOB</name>
<dbReference type="STRING" id="390270.SAMN04488005_1289"/>
<accession>A0A1I6G9H1</accession>
<dbReference type="AlphaFoldDB" id="A0A1I6G9H1"/>
<organism evidence="2 3">
    <name type="scientific">Yoonia tamlensis</name>
    <dbReference type="NCBI Taxonomy" id="390270"/>
    <lineage>
        <taxon>Bacteria</taxon>
        <taxon>Pseudomonadati</taxon>
        <taxon>Pseudomonadota</taxon>
        <taxon>Alphaproteobacteria</taxon>
        <taxon>Rhodobacterales</taxon>
        <taxon>Paracoccaceae</taxon>
        <taxon>Yoonia</taxon>
    </lineage>
</organism>
<sequence>MSDAIVVLPAKPLGQTANYVLILLANYVAFYVLSLLSWMILPVSQRASRRFARSAAKRNPKLATPKNIAAILAANAFQPEFCFGARGSTMSRVTAARTYLSHSHSGVDPRKPEPGFHPQLFAQALAPELNELDDPYVKFLQLGRPAGDWQFRVIAGGKPMRSNGDANGLCAALHVHAYYIDQLADILGRLNLNRYCPDLFVSVRNDADAMIAREILSRYAGQVKEIAVFPNVGRDIGPMLTGFGPVLIGDYDVIGHVHTKKSLFSKDDAWVTRWVELSLSNTLGSTQAGPMIDRILAAMVKDAQTGMVYPEDPHIPGWGKNAAAAQKIAAQLGAGPLPDAFNFPVGTMFWARADALRPFVELGLTWSDYPKEPIANDGTMLHALERLFGAVPTQKGWKTQVTHTPGIHR</sequence>
<evidence type="ECO:0000256" key="1">
    <source>
        <dbReference type="SAM" id="Phobius"/>
    </source>
</evidence>
<proteinExistence type="predicted"/>
<protein>
    <submittedName>
        <fullName evidence="2">Rhamnan synthesis protein F</fullName>
    </submittedName>
</protein>
<dbReference type="Proteomes" id="UP000199478">
    <property type="component" value="Unassembled WGS sequence"/>
</dbReference>
<dbReference type="InterPro" id="IPR007739">
    <property type="entry name" value="RgpF"/>
</dbReference>
<evidence type="ECO:0000313" key="2">
    <source>
        <dbReference type="EMBL" id="SFR38856.1"/>
    </source>
</evidence>
<dbReference type="EMBL" id="FOYP01000001">
    <property type="protein sequence ID" value="SFR38856.1"/>
    <property type="molecule type" value="Genomic_DNA"/>
</dbReference>
<feature type="transmembrane region" description="Helical" evidence="1">
    <location>
        <begin position="20"/>
        <end position="41"/>
    </location>
</feature>
<dbReference type="Pfam" id="PF05045">
    <property type="entry name" value="RgpF"/>
    <property type="match status" value="1"/>
</dbReference>
<keyword evidence="3" id="KW-1185">Reference proteome</keyword>